<sequence>MRGPSTSTTGGRSDVERGKPVPMISDRPSLEGVRTDLPQARERIRSICGLASLVFLAVVIMSIIAGVDYRKAVDSGEDASQVQVLRYASSGIVLFLLVCMICGALYAMAKTPRVPRGPAVHIVVLCVLLTVVAVYRLIVMRNWTTPSFHGAARRTPRARRLPADILPAWDQICIKALLGSACLTKSNQLQAAFLNGGPTERATAAPESVIMASSIRMHWHNEDVWCIQTICMTLVGAQGSDDGGSGKSQRTWGRDAQVTVQRSESAQLLHIMHYGRA</sequence>
<dbReference type="EMBL" id="JANSHE010004396">
    <property type="protein sequence ID" value="KAJ2977995.1"/>
    <property type="molecule type" value="Genomic_DNA"/>
</dbReference>
<proteinExistence type="predicted"/>
<dbReference type="Proteomes" id="UP001144978">
    <property type="component" value="Unassembled WGS sequence"/>
</dbReference>
<evidence type="ECO:0000313" key="2">
    <source>
        <dbReference type="Proteomes" id="UP001144978"/>
    </source>
</evidence>
<name>A0ACC1NG99_9APHY</name>
<accession>A0ACC1NG99</accession>
<organism evidence="1 2">
    <name type="scientific">Trametes sanguinea</name>
    <dbReference type="NCBI Taxonomy" id="158606"/>
    <lineage>
        <taxon>Eukaryota</taxon>
        <taxon>Fungi</taxon>
        <taxon>Dikarya</taxon>
        <taxon>Basidiomycota</taxon>
        <taxon>Agaricomycotina</taxon>
        <taxon>Agaricomycetes</taxon>
        <taxon>Polyporales</taxon>
        <taxon>Polyporaceae</taxon>
        <taxon>Trametes</taxon>
    </lineage>
</organism>
<keyword evidence="2" id="KW-1185">Reference proteome</keyword>
<protein>
    <submittedName>
        <fullName evidence="1">Uncharacterized protein</fullName>
    </submittedName>
</protein>
<gene>
    <name evidence="1" type="ORF">NUW54_g11349</name>
</gene>
<reference evidence="1" key="1">
    <citation type="submission" date="2022-08" db="EMBL/GenBank/DDBJ databases">
        <title>Genome Sequence of Pycnoporus sanguineus.</title>
        <authorList>
            <person name="Buettner E."/>
        </authorList>
    </citation>
    <scope>NUCLEOTIDE SEQUENCE</scope>
    <source>
        <strain evidence="1">CG-C14</strain>
    </source>
</reference>
<evidence type="ECO:0000313" key="1">
    <source>
        <dbReference type="EMBL" id="KAJ2977995.1"/>
    </source>
</evidence>
<comment type="caution">
    <text evidence="1">The sequence shown here is derived from an EMBL/GenBank/DDBJ whole genome shotgun (WGS) entry which is preliminary data.</text>
</comment>